<protein>
    <submittedName>
        <fullName evidence="2">Uncharacterized protein</fullName>
    </submittedName>
</protein>
<dbReference type="AlphaFoldDB" id="A0A0D0E425"/>
<organism evidence="2 3">
    <name type="scientific">Paxillus rubicundulus Ve08.2h10</name>
    <dbReference type="NCBI Taxonomy" id="930991"/>
    <lineage>
        <taxon>Eukaryota</taxon>
        <taxon>Fungi</taxon>
        <taxon>Dikarya</taxon>
        <taxon>Basidiomycota</taxon>
        <taxon>Agaricomycotina</taxon>
        <taxon>Agaricomycetes</taxon>
        <taxon>Agaricomycetidae</taxon>
        <taxon>Boletales</taxon>
        <taxon>Paxilineae</taxon>
        <taxon>Paxillaceae</taxon>
        <taxon>Paxillus</taxon>
    </lineage>
</organism>
<accession>A0A0D0E425</accession>
<evidence type="ECO:0000313" key="2">
    <source>
        <dbReference type="EMBL" id="KIK91905.1"/>
    </source>
</evidence>
<evidence type="ECO:0000313" key="3">
    <source>
        <dbReference type="Proteomes" id="UP000054538"/>
    </source>
</evidence>
<dbReference type="InParanoid" id="A0A0D0E425"/>
<keyword evidence="3" id="KW-1185">Reference proteome</keyword>
<sequence>MAFNADSSLPKPARHAWESPTLAWHLSNPCARASSCPRSTNTRLPREPVDVVFTGATVSPPERLSTDNKDPDVL</sequence>
<feature type="region of interest" description="Disordered" evidence="1">
    <location>
        <begin position="55"/>
        <end position="74"/>
    </location>
</feature>
<reference evidence="3" key="2">
    <citation type="submission" date="2015-01" db="EMBL/GenBank/DDBJ databases">
        <title>Evolutionary Origins and Diversification of the Mycorrhizal Mutualists.</title>
        <authorList>
            <consortium name="DOE Joint Genome Institute"/>
            <consortium name="Mycorrhizal Genomics Consortium"/>
            <person name="Kohler A."/>
            <person name="Kuo A."/>
            <person name="Nagy L.G."/>
            <person name="Floudas D."/>
            <person name="Copeland A."/>
            <person name="Barry K.W."/>
            <person name="Cichocki N."/>
            <person name="Veneault-Fourrey C."/>
            <person name="LaButti K."/>
            <person name="Lindquist E.A."/>
            <person name="Lipzen A."/>
            <person name="Lundell T."/>
            <person name="Morin E."/>
            <person name="Murat C."/>
            <person name="Riley R."/>
            <person name="Ohm R."/>
            <person name="Sun H."/>
            <person name="Tunlid A."/>
            <person name="Henrissat B."/>
            <person name="Grigoriev I.V."/>
            <person name="Hibbett D.S."/>
            <person name="Martin F."/>
        </authorList>
    </citation>
    <scope>NUCLEOTIDE SEQUENCE [LARGE SCALE GENOMIC DNA]</scope>
    <source>
        <strain evidence="3">Ve08.2h10</strain>
    </source>
</reference>
<evidence type="ECO:0000256" key="1">
    <source>
        <dbReference type="SAM" id="MobiDB-lite"/>
    </source>
</evidence>
<name>A0A0D0E425_9AGAM</name>
<dbReference type="EMBL" id="KN825334">
    <property type="protein sequence ID" value="KIK91905.1"/>
    <property type="molecule type" value="Genomic_DNA"/>
</dbReference>
<feature type="compositionally biased region" description="Basic and acidic residues" evidence="1">
    <location>
        <begin position="64"/>
        <end position="74"/>
    </location>
</feature>
<dbReference type="HOGENOM" id="CLU_2688533_0_0_1"/>
<dbReference type="Proteomes" id="UP000054538">
    <property type="component" value="Unassembled WGS sequence"/>
</dbReference>
<proteinExistence type="predicted"/>
<gene>
    <name evidence="2" type="ORF">PAXRUDRAFT_830443</name>
</gene>
<reference evidence="2 3" key="1">
    <citation type="submission" date="2014-04" db="EMBL/GenBank/DDBJ databases">
        <authorList>
            <consortium name="DOE Joint Genome Institute"/>
            <person name="Kuo A."/>
            <person name="Kohler A."/>
            <person name="Jargeat P."/>
            <person name="Nagy L.G."/>
            <person name="Floudas D."/>
            <person name="Copeland A."/>
            <person name="Barry K.W."/>
            <person name="Cichocki N."/>
            <person name="Veneault-Fourrey C."/>
            <person name="LaButti K."/>
            <person name="Lindquist E.A."/>
            <person name="Lipzen A."/>
            <person name="Lundell T."/>
            <person name="Morin E."/>
            <person name="Murat C."/>
            <person name="Sun H."/>
            <person name="Tunlid A."/>
            <person name="Henrissat B."/>
            <person name="Grigoriev I.V."/>
            <person name="Hibbett D.S."/>
            <person name="Martin F."/>
            <person name="Nordberg H.P."/>
            <person name="Cantor M.N."/>
            <person name="Hua S.X."/>
        </authorList>
    </citation>
    <scope>NUCLEOTIDE SEQUENCE [LARGE SCALE GENOMIC DNA]</scope>
    <source>
        <strain evidence="2 3">Ve08.2h10</strain>
    </source>
</reference>